<feature type="region of interest" description="Disordered" evidence="1">
    <location>
        <begin position="96"/>
        <end position="124"/>
    </location>
</feature>
<dbReference type="AlphaFoldDB" id="A0A813T3P8"/>
<comment type="caution">
    <text evidence="2">The sequence shown here is derived from an EMBL/GenBank/DDBJ whole genome shotgun (WGS) entry which is preliminary data.</text>
</comment>
<gene>
    <name evidence="2" type="ORF">OXX778_LOCUS6612</name>
</gene>
<name>A0A813T3P8_9BILA</name>
<proteinExistence type="predicted"/>
<feature type="region of interest" description="Disordered" evidence="1">
    <location>
        <begin position="191"/>
        <end position="214"/>
    </location>
</feature>
<reference evidence="2" key="1">
    <citation type="submission" date="2021-02" db="EMBL/GenBank/DDBJ databases">
        <authorList>
            <person name="Nowell W R."/>
        </authorList>
    </citation>
    <scope>NUCLEOTIDE SEQUENCE</scope>
    <source>
        <strain evidence="2">Ploen Becks lab</strain>
    </source>
</reference>
<feature type="compositionally biased region" description="Low complexity" evidence="1">
    <location>
        <begin position="41"/>
        <end position="57"/>
    </location>
</feature>
<dbReference type="EMBL" id="CAJNOC010000795">
    <property type="protein sequence ID" value="CAF0803820.1"/>
    <property type="molecule type" value="Genomic_DNA"/>
</dbReference>
<evidence type="ECO:0000313" key="2">
    <source>
        <dbReference type="EMBL" id="CAF0803820.1"/>
    </source>
</evidence>
<keyword evidence="3" id="KW-1185">Reference proteome</keyword>
<feature type="region of interest" description="Disordered" evidence="1">
    <location>
        <begin position="36"/>
        <end position="57"/>
    </location>
</feature>
<evidence type="ECO:0000313" key="3">
    <source>
        <dbReference type="Proteomes" id="UP000663879"/>
    </source>
</evidence>
<protein>
    <submittedName>
        <fullName evidence="2">Uncharacterized protein</fullName>
    </submittedName>
</protein>
<accession>A0A813T3P8</accession>
<dbReference type="OrthoDB" id="10590742at2759"/>
<sequence>MHSSLRKIDKNKVNSLKKFFENLVLNKKEEIQLSESKPACSNNNNSNDSNLSFKNSNQLDSLNEDENIYVKTQIFPNSRVVYKKFKFKTDAKIKPKLSKKKSKKSDAKKSSISSKEVDENGSNKNQDELIIEQITETISVRSLSQHSMVSNLLGDNKIKDFSKIPIIYKSQESVINVNDLNDAKIEELEPELNKKSNKSFSNEDTNDNNENSQNKKRSEFSFNLFKLLKLLLTSKCYCVLLTEKQNKNDLKKLIFILNEIKQVGLTKLVHLDSYDIESSKLNDFLLADLYNLLCDVHSDIIKLYENFNRIIIGKTDMNEQTINILFQKINGIKTEQDFESEYENEIKVFENNEFITLRDFYRKEIVSPEFKSFLKCSYNYDCSSPNTKRSSFISPIIVNRANDLYRKDFQIPQYDFKIPKLSMSKNYFFSKQPIETRKLVEEPSLKTITSSNLSYVTFQSANKNFSSNNSNKKACPFSNSLNPEASFVAMLEINNDKSKFLTCENKPRNQYIAFKNDQNF</sequence>
<dbReference type="Proteomes" id="UP000663879">
    <property type="component" value="Unassembled WGS sequence"/>
</dbReference>
<evidence type="ECO:0000256" key="1">
    <source>
        <dbReference type="SAM" id="MobiDB-lite"/>
    </source>
</evidence>
<organism evidence="2 3">
    <name type="scientific">Brachionus calyciflorus</name>
    <dbReference type="NCBI Taxonomy" id="104777"/>
    <lineage>
        <taxon>Eukaryota</taxon>
        <taxon>Metazoa</taxon>
        <taxon>Spiralia</taxon>
        <taxon>Gnathifera</taxon>
        <taxon>Rotifera</taxon>
        <taxon>Eurotatoria</taxon>
        <taxon>Monogononta</taxon>
        <taxon>Pseudotrocha</taxon>
        <taxon>Ploima</taxon>
        <taxon>Brachionidae</taxon>
        <taxon>Brachionus</taxon>
    </lineage>
</organism>